<dbReference type="Proteomes" id="UP000005627">
    <property type="component" value="Chromosome 6"/>
</dbReference>
<dbReference type="InterPro" id="IPR002685">
    <property type="entry name" value="Glyco_trans_15"/>
</dbReference>
<evidence type="ECO:0000256" key="5">
    <source>
        <dbReference type="ARBA" id="ARBA00022968"/>
    </source>
</evidence>
<keyword evidence="7" id="KW-1133">Transmembrane helix</keyword>
<dbReference type="GO" id="GO:0016020">
    <property type="term" value="C:membrane"/>
    <property type="evidence" value="ECO:0007669"/>
    <property type="project" value="UniProtKB-SubCell"/>
</dbReference>
<dbReference type="GeneID" id="11501331"/>
<dbReference type="RefSeq" id="XP_003682161.1">
    <property type="nucleotide sequence ID" value="XM_003682113.1"/>
</dbReference>
<evidence type="ECO:0000256" key="2">
    <source>
        <dbReference type="ARBA" id="ARBA00007677"/>
    </source>
</evidence>
<dbReference type="KEGG" id="tdl:TDEL_0F01390"/>
<evidence type="ECO:0000313" key="8">
    <source>
        <dbReference type="EMBL" id="CCE92950.1"/>
    </source>
</evidence>
<evidence type="ECO:0000256" key="6">
    <source>
        <dbReference type="PIRSR" id="PIRSR018153-1"/>
    </source>
</evidence>
<reference evidence="8 9" key="1">
    <citation type="journal article" date="2011" name="Proc. Natl. Acad. Sci. U.S.A.">
        <title>Evolutionary erosion of yeast sex chromosomes by mating-type switching accidents.</title>
        <authorList>
            <person name="Gordon J.L."/>
            <person name="Armisen D."/>
            <person name="Proux-Wera E."/>
            <person name="Oheigeartaigh S.S."/>
            <person name="Byrne K.P."/>
            <person name="Wolfe K.H."/>
        </authorList>
    </citation>
    <scope>NUCLEOTIDE SEQUENCE [LARGE SCALE GENOMIC DNA]</scope>
    <source>
        <strain evidence="9">ATCC 10662 / CBS 1146 / NBRC 0425 / NCYC 2629 / NRRL Y-866</strain>
    </source>
</reference>
<sequence>MAEFKIPQGKERFVKLLGLTVIGLLTLLVIFNGTSFSGSSSLSSGGAIKSGKYKVDEIKYPKYTGKKEKATFVTLARNSDLYSLLPAIKSVEDRFNHKFQYDWVFLNDEEFTEEFQRVTTSMVSGKTKYGLIPKEQWTFPPHIDKEKAAETRNQMKEDGIIYGDSIPYRFMCRYESGLFYRHPLMEDYDWYWRVEPDIKLYCDIDYDVFKFMKDYYKKYAFTFSIKEYVGTIKTLWDTTKEFMTAHPEHLAKNNMLDFISDDDGDTYNLCHFWSNFEIASLDLWRSKAYSDYFDWLDQAGGFFYERWGDAPVHSIAAALFLDRSEIHHFDSMGYYHPPFHQCPVDEDVRLNHKCDCNPKDDFTWKSYSCTTKFYTVNGMTKPKGWHLHAG</sequence>
<dbReference type="eggNOG" id="KOG4472">
    <property type="taxonomic scope" value="Eukaryota"/>
</dbReference>
<feature type="transmembrane region" description="Helical" evidence="7">
    <location>
        <begin position="12"/>
        <end position="31"/>
    </location>
</feature>
<dbReference type="AlphaFoldDB" id="G8ZWF6"/>
<comment type="subcellular location">
    <subcellularLocation>
        <location evidence="1">Membrane</location>
        <topology evidence="1">Single-pass type II membrane protein</topology>
    </subcellularLocation>
</comment>
<gene>
    <name evidence="8" type="primary">TDEL0F01390</name>
    <name evidence="8" type="ORF">TDEL_0F01390</name>
</gene>
<dbReference type="SUPFAM" id="SSF53448">
    <property type="entry name" value="Nucleotide-diphospho-sugar transferases"/>
    <property type="match status" value="1"/>
</dbReference>
<dbReference type="GO" id="GO:0005794">
    <property type="term" value="C:Golgi apparatus"/>
    <property type="evidence" value="ECO:0007669"/>
    <property type="project" value="TreeGrafter"/>
</dbReference>
<dbReference type="OrthoDB" id="439943at2759"/>
<dbReference type="InterPro" id="IPR029044">
    <property type="entry name" value="Nucleotide-diphossugar_trans"/>
</dbReference>
<evidence type="ECO:0000256" key="4">
    <source>
        <dbReference type="ARBA" id="ARBA00022679"/>
    </source>
</evidence>
<dbReference type="PANTHER" id="PTHR31121">
    <property type="entry name" value="ALPHA-1,2 MANNOSYLTRANSFERASE KTR1"/>
    <property type="match status" value="1"/>
</dbReference>
<evidence type="ECO:0000313" key="9">
    <source>
        <dbReference type="Proteomes" id="UP000005627"/>
    </source>
</evidence>
<accession>G8ZWF6</accession>
<dbReference type="InParanoid" id="G8ZWF6"/>
<organism evidence="8 9">
    <name type="scientific">Torulaspora delbrueckii</name>
    <name type="common">Yeast</name>
    <name type="synonym">Candida colliculosa</name>
    <dbReference type="NCBI Taxonomy" id="4950"/>
    <lineage>
        <taxon>Eukaryota</taxon>
        <taxon>Fungi</taxon>
        <taxon>Dikarya</taxon>
        <taxon>Ascomycota</taxon>
        <taxon>Saccharomycotina</taxon>
        <taxon>Saccharomycetes</taxon>
        <taxon>Saccharomycetales</taxon>
        <taxon>Saccharomycetaceae</taxon>
        <taxon>Torulaspora</taxon>
    </lineage>
</organism>
<evidence type="ECO:0008006" key="10">
    <source>
        <dbReference type="Google" id="ProtNLM"/>
    </source>
</evidence>
<keyword evidence="3" id="KW-0328">Glycosyltransferase</keyword>
<keyword evidence="9" id="KW-1185">Reference proteome</keyword>
<keyword evidence="7" id="KW-0812">Transmembrane</keyword>
<keyword evidence="5" id="KW-0735">Signal-anchor</keyword>
<proteinExistence type="inferred from homology"/>
<dbReference type="GO" id="GO:0000026">
    <property type="term" value="F:alpha-1,2-mannosyltransferase activity"/>
    <property type="evidence" value="ECO:0007669"/>
    <property type="project" value="TreeGrafter"/>
</dbReference>
<dbReference type="Pfam" id="PF01793">
    <property type="entry name" value="Glyco_transf_15"/>
    <property type="match status" value="1"/>
</dbReference>
<dbReference type="GO" id="GO:0006487">
    <property type="term" value="P:protein N-linked glycosylation"/>
    <property type="evidence" value="ECO:0007669"/>
    <property type="project" value="TreeGrafter"/>
</dbReference>
<evidence type="ECO:0000256" key="3">
    <source>
        <dbReference type="ARBA" id="ARBA00022676"/>
    </source>
</evidence>
<dbReference type="GO" id="GO:0000032">
    <property type="term" value="P:cell wall mannoprotein biosynthetic process"/>
    <property type="evidence" value="ECO:0007669"/>
    <property type="project" value="TreeGrafter"/>
</dbReference>
<evidence type="ECO:0000256" key="7">
    <source>
        <dbReference type="SAM" id="Phobius"/>
    </source>
</evidence>
<dbReference type="EMBL" id="HE616747">
    <property type="protein sequence ID" value="CCE92950.1"/>
    <property type="molecule type" value="Genomic_DNA"/>
</dbReference>
<dbReference type="HOGENOM" id="CLU_024327_4_1_1"/>
<protein>
    <recommendedName>
        <fullName evidence="10">Glycosyltransferase family 15 protein</fullName>
    </recommendedName>
</protein>
<feature type="active site" description="Nucleophile" evidence="6">
    <location>
        <position position="277"/>
    </location>
</feature>
<keyword evidence="4" id="KW-0808">Transferase</keyword>
<dbReference type="PANTHER" id="PTHR31121:SF6">
    <property type="entry name" value="ALPHA-1,2 MANNOSYLTRANSFERASE KTR1"/>
    <property type="match status" value="1"/>
</dbReference>
<dbReference type="FunFam" id="3.90.550.10:FF:000051">
    <property type="entry name" value="Alpha-1,2-mannosyltransferase (Ktr4)"/>
    <property type="match status" value="1"/>
</dbReference>
<dbReference type="Gene3D" id="3.90.550.10">
    <property type="entry name" value="Spore Coat Polysaccharide Biosynthesis Protein SpsA, Chain A"/>
    <property type="match status" value="1"/>
</dbReference>
<evidence type="ECO:0000256" key="1">
    <source>
        <dbReference type="ARBA" id="ARBA00004606"/>
    </source>
</evidence>
<keyword evidence="7" id="KW-0472">Membrane</keyword>
<comment type="similarity">
    <text evidence="2">Belongs to the glycosyltransferase 15 family.</text>
</comment>
<dbReference type="FunCoup" id="G8ZWF6">
    <property type="interactions" value="57"/>
</dbReference>
<dbReference type="PIRSF" id="PIRSF018153">
    <property type="entry name" value="Glyco_trans_15"/>
    <property type="match status" value="1"/>
</dbReference>
<name>G8ZWF6_TORDE</name>
<dbReference type="GO" id="GO:0006493">
    <property type="term" value="P:protein O-linked glycosylation"/>
    <property type="evidence" value="ECO:0007669"/>
    <property type="project" value="TreeGrafter"/>
</dbReference>